<accession>A0ABU1AND2</accession>
<dbReference type="RefSeq" id="WP_308986742.1">
    <property type="nucleotide sequence ID" value="NZ_JARXIC010000062.1"/>
</dbReference>
<gene>
    <name evidence="1" type="ORF">QEH59_17865</name>
</gene>
<dbReference type="Proteomes" id="UP001243717">
    <property type="component" value="Unassembled WGS sequence"/>
</dbReference>
<evidence type="ECO:0000313" key="1">
    <source>
        <dbReference type="EMBL" id="MDQ8196307.1"/>
    </source>
</evidence>
<comment type="caution">
    <text evidence="1">The sequence shown here is derived from an EMBL/GenBank/DDBJ whole genome shotgun (WGS) entry which is preliminary data.</text>
</comment>
<name>A0ABU1AND2_9BACT</name>
<evidence type="ECO:0008006" key="3">
    <source>
        <dbReference type="Google" id="ProtNLM"/>
    </source>
</evidence>
<keyword evidence="2" id="KW-1185">Reference proteome</keyword>
<protein>
    <recommendedName>
        <fullName evidence="3">SAM-dependent methyltransferase</fullName>
    </recommendedName>
</protein>
<reference evidence="1 2" key="1">
    <citation type="submission" date="2023-04" db="EMBL/GenBank/DDBJ databases">
        <title>A novel bacteria isolated from coastal sediment.</title>
        <authorList>
            <person name="Liu X.-J."/>
            <person name="Du Z.-J."/>
        </authorList>
    </citation>
    <scope>NUCLEOTIDE SEQUENCE [LARGE SCALE GENOMIC DNA]</scope>
    <source>
        <strain evidence="1 2">SDUM461004</strain>
    </source>
</reference>
<sequence>MSFQLNRIVPWGRTFDEYVAMFELSAHDLGQRILGCGDGPASFNAELTAQGGEVISIDPLYLFETEAIQDRVKVTYPQVLQQVALNESQYVWTQVGSIQNLGQIRMNAMNAFLADYPQGCADGRYIAEALPSLSFPEQSFDLALCSHFLFLYDEQLDLDFHLSSIKELCRVAKEVRMFPLLNLAGETSQHLDPVLGYFMSRNYDVEVKQVAYEFQKGGNQMLCISA</sequence>
<dbReference type="EMBL" id="JARXIC010000062">
    <property type="protein sequence ID" value="MDQ8196307.1"/>
    <property type="molecule type" value="Genomic_DNA"/>
</dbReference>
<proteinExistence type="predicted"/>
<organism evidence="1 2">
    <name type="scientific">Thalassobacterium sedimentorum</name>
    <dbReference type="NCBI Taxonomy" id="3041258"/>
    <lineage>
        <taxon>Bacteria</taxon>
        <taxon>Pseudomonadati</taxon>
        <taxon>Verrucomicrobiota</taxon>
        <taxon>Opitutia</taxon>
        <taxon>Puniceicoccales</taxon>
        <taxon>Coraliomargaritaceae</taxon>
        <taxon>Thalassobacterium</taxon>
    </lineage>
</organism>
<evidence type="ECO:0000313" key="2">
    <source>
        <dbReference type="Proteomes" id="UP001243717"/>
    </source>
</evidence>